<dbReference type="InterPro" id="IPR045005">
    <property type="entry name" value="BPM1-6"/>
</dbReference>
<dbReference type="Proteomes" id="UP001140206">
    <property type="component" value="Chromosome 3"/>
</dbReference>
<dbReference type="PROSITE" id="PS50144">
    <property type="entry name" value="MATH"/>
    <property type="match status" value="1"/>
</dbReference>
<dbReference type="InterPro" id="IPR000210">
    <property type="entry name" value="BTB/POZ_dom"/>
</dbReference>
<dbReference type="SUPFAM" id="SSF49599">
    <property type="entry name" value="TRAF domain-like"/>
    <property type="match status" value="1"/>
</dbReference>
<dbReference type="Pfam" id="PF24570">
    <property type="entry name" value="BACK_BPM_SPOP"/>
    <property type="match status" value="1"/>
</dbReference>
<dbReference type="InterPro" id="IPR002083">
    <property type="entry name" value="MATH/TRAF_dom"/>
</dbReference>
<gene>
    <name evidence="5" type="ORF">LUZ62_054713</name>
</gene>
<evidence type="ECO:0000259" key="3">
    <source>
        <dbReference type="PROSITE" id="PS50097"/>
    </source>
</evidence>
<dbReference type="SUPFAM" id="SSF54695">
    <property type="entry name" value="POZ domain"/>
    <property type="match status" value="1"/>
</dbReference>
<dbReference type="InterPro" id="IPR056423">
    <property type="entry name" value="BACK_BPM_SPOP"/>
</dbReference>
<keyword evidence="6" id="KW-1185">Reference proteome</keyword>
<name>A0AAV8DWA2_9POAL</name>
<dbReference type="Gene3D" id="1.25.40.420">
    <property type="match status" value="1"/>
</dbReference>
<sequence length="359" mass="40441">MASGTFDGSDIINMTELASGSYQFRVNYWQLQGIAANTSIASPVFTIGGHDWRIRLYPTNLFLELYLQLQGISRNVRVIFDFGLFDKAGEPYFGDRTKRRHRSLWSHNAGTFKNRRSIGGWSQFIEITKLRENCLREQDGRITVVCNVIVLSADHAGASKQSCGTVPPWSLPHHIGQLMESKETVDVNFEVSGKIFGAHKLILAARSPVFEAQFFGSLNYEGTTESIVVDEIEPRVFSALLHFIYTDSLPHDANQKHCEMPSIAMMQHLLVAADRYAIDKLKSICEENLCKRITDRTVATTLALAEQHNCPQLRAFCLNYAANPQNLVQIALTDGFAHLLLSCPEVIKELRRKLKTINH</sequence>
<dbReference type="Gene3D" id="3.30.710.10">
    <property type="entry name" value="Potassium Channel Kv1.1, Chain A"/>
    <property type="match status" value="1"/>
</dbReference>
<dbReference type="EMBL" id="JAMFTS010000003">
    <property type="protein sequence ID" value="KAJ4770456.1"/>
    <property type="molecule type" value="Genomic_DNA"/>
</dbReference>
<dbReference type="AlphaFoldDB" id="A0AAV8DWA2"/>
<evidence type="ECO:0000256" key="1">
    <source>
        <dbReference type="ARBA" id="ARBA00004906"/>
    </source>
</evidence>
<evidence type="ECO:0000313" key="5">
    <source>
        <dbReference type="EMBL" id="KAJ4770456.1"/>
    </source>
</evidence>
<dbReference type="Gene3D" id="2.60.210.10">
    <property type="entry name" value="Apoptosis, Tumor Necrosis Factor Receptor Associated Protein 2, Chain A"/>
    <property type="match status" value="1"/>
</dbReference>
<dbReference type="CDD" id="cd00121">
    <property type="entry name" value="MATH"/>
    <property type="match status" value="1"/>
</dbReference>
<dbReference type="PROSITE" id="PS50097">
    <property type="entry name" value="BTB"/>
    <property type="match status" value="1"/>
</dbReference>
<dbReference type="PANTHER" id="PTHR26379">
    <property type="entry name" value="BTB/POZ AND MATH DOMAIN-CONTAINING PROTEIN 1"/>
    <property type="match status" value="1"/>
</dbReference>
<comment type="caution">
    <text evidence="5">The sequence shown here is derived from an EMBL/GenBank/DDBJ whole genome shotgun (WGS) entry which is preliminary data.</text>
</comment>
<accession>A0AAV8DWA2</accession>
<organism evidence="5 6">
    <name type="scientific">Rhynchospora pubera</name>
    <dbReference type="NCBI Taxonomy" id="906938"/>
    <lineage>
        <taxon>Eukaryota</taxon>
        <taxon>Viridiplantae</taxon>
        <taxon>Streptophyta</taxon>
        <taxon>Embryophyta</taxon>
        <taxon>Tracheophyta</taxon>
        <taxon>Spermatophyta</taxon>
        <taxon>Magnoliopsida</taxon>
        <taxon>Liliopsida</taxon>
        <taxon>Poales</taxon>
        <taxon>Cyperaceae</taxon>
        <taxon>Cyperoideae</taxon>
        <taxon>Rhynchosporeae</taxon>
        <taxon>Rhynchospora</taxon>
    </lineage>
</organism>
<dbReference type="SMART" id="SM00225">
    <property type="entry name" value="BTB"/>
    <property type="match status" value="1"/>
</dbReference>
<evidence type="ECO:0000313" key="6">
    <source>
        <dbReference type="Proteomes" id="UP001140206"/>
    </source>
</evidence>
<dbReference type="Pfam" id="PF22486">
    <property type="entry name" value="MATH_2"/>
    <property type="match status" value="1"/>
</dbReference>
<comment type="pathway">
    <text evidence="1">Protein modification; protein ubiquitination.</text>
</comment>
<feature type="domain" description="BTB" evidence="3">
    <location>
        <begin position="185"/>
        <end position="253"/>
    </location>
</feature>
<dbReference type="Pfam" id="PF00651">
    <property type="entry name" value="BTB"/>
    <property type="match status" value="1"/>
</dbReference>
<feature type="domain" description="MATH" evidence="4">
    <location>
        <begin position="24"/>
        <end position="148"/>
    </location>
</feature>
<reference evidence="5" key="1">
    <citation type="submission" date="2022-08" db="EMBL/GenBank/DDBJ databases">
        <authorList>
            <person name="Marques A."/>
        </authorList>
    </citation>
    <scope>NUCLEOTIDE SEQUENCE</scope>
    <source>
        <strain evidence="5">RhyPub2mFocal</strain>
        <tissue evidence="5">Leaves</tissue>
    </source>
</reference>
<comment type="similarity">
    <text evidence="2">Belongs to the Tdpoz family.</text>
</comment>
<dbReference type="InterPro" id="IPR008974">
    <property type="entry name" value="TRAF-like"/>
</dbReference>
<proteinExistence type="inferred from homology"/>
<evidence type="ECO:0000259" key="4">
    <source>
        <dbReference type="PROSITE" id="PS50144"/>
    </source>
</evidence>
<evidence type="ECO:0000256" key="2">
    <source>
        <dbReference type="ARBA" id="ARBA00010846"/>
    </source>
</evidence>
<protein>
    <submittedName>
        <fullName evidence="5">BTB/POZ/MATH-domain protein</fullName>
    </submittedName>
</protein>
<dbReference type="PANTHER" id="PTHR26379:SF187">
    <property type="entry name" value="OS07G0655300 PROTEIN"/>
    <property type="match status" value="1"/>
</dbReference>
<dbReference type="CDD" id="cd18280">
    <property type="entry name" value="BTB_POZ_BPM_plant"/>
    <property type="match status" value="1"/>
</dbReference>
<dbReference type="GO" id="GO:0016567">
    <property type="term" value="P:protein ubiquitination"/>
    <property type="evidence" value="ECO:0007669"/>
    <property type="project" value="InterPro"/>
</dbReference>
<dbReference type="InterPro" id="IPR011333">
    <property type="entry name" value="SKP1/BTB/POZ_sf"/>
</dbReference>